<proteinExistence type="predicted"/>
<reference evidence="2" key="1">
    <citation type="submission" date="2023-08" db="EMBL/GenBank/DDBJ databases">
        <title>Reference Genome Resource for the Citrus Pathogen Phytophthora citrophthora.</title>
        <authorList>
            <person name="Moller H."/>
            <person name="Coetzee B."/>
            <person name="Rose L.J."/>
            <person name="Van Niekerk J.M."/>
        </authorList>
    </citation>
    <scope>NUCLEOTIDE SEQUENCE</scope>
    <source>
        <strain evidence="2">STE-U-9442</strain>
    </source>
</reference>
<evidence type="ECO:0000313" key="3">
    <source>
        <dbReference type="Proteomes" id="UP001259832"/>
    </source>
</evidence>
<evidence type="ECO:0000256" key="1">
    <source>
        <dbReference type="SAM" id="MobiDB-lite"/>
    </source>
</evidence>
<dbReference type="EMBL" id="JASMQC010000028">
    <property type="protein sequence ID" value="KAK1933603.1"/>
    <property type="molecule type" value="Genomic_DNA"/>
</dbReference>
<sequence>MRLRLDGVRPTALKGLQQRREASISLKEIDKLLQDDQDEVSAPVPVKTARCSFGSGRNRPKNPRYWLNTGSAVPGPGAYAVAKADCVVKPNVGGSGALGLRSGVCCRFQPCECKKPQEELAETTAGSFKGIRQDTKQPRRSSPPLVAYSRSTGTDTSFKTRDVWQKYQHRNACGCKY</sequence>
<comment type="caution">
    <text evidence="2">The sequence shown here is derived from an EMBL/GenBank/DDBJ whole genome shotgun (WGS) entry which is preliminary data.</text>
</comment>
<protein>
    <submittedName>
        <fullName evidence="2">Uncharacterized protein</fullName>
    </submittedName>
</protein>
<organism evidence="2 3">
    <name type="scientific">Phytophthora citrophthora</name>
    <dbReference type="NCBI Taxonomy" id="4793"/>
    <lineage>
        <taxon>Eukaryota</taxon>
        <taxon>Sar</taxon>
        <taxon>Stramenopiles</taxon>
        <taxon>Oomycota</taxon>
        <taxon>Peronosporomycetes</taxon>
        <taxon>Peronosporales</taxon>
        <taxon>Peronosporaceae</taxon>
        <taxon>Phytophthora</taxon>
    </lineage>
</organism>
<dbReference type="Proteomes" id="UP001259832">
    <property type="component" value="Unassembled WGS sequence"/>
</dbReference>
<evidence type="ECO:0000313" key="2">
    <source>
        <dbReference type="EMBL" id="KAK1933603.1"/>
    </source>
</evidence>
<name>A0AAD9G882_9STRA</name>
<keyword evidence="3" id="KW-1185">Reference proteome</keyword>
<feature type="region of interest" description="Disordered" evidence="1">
    <location>
        <begin position="124"/>
        <end position="155"/>
    </location>
</feature>
<dbReference type="AlphaFoldDB" id="A0AAD9G882"/>
<gene>
    <name evidence="2" type="ORF">P3T76_011817</name>
</gene>
<accession>A0AAD9G882</accession>